<proteinExistence type="predicted"/>
<organism evidence="6 7">
    <name type="scientific">Bifidobacterium aquikefiri</name>
    <dbReference type="NCBI Taxonomy" id="1653207"/>
    <lineage>
        <taxon>Bacteria</taxon>
        <taxon>Bacillati</taxon>
        <taxon>Actinomycetota</taxon>
        <taxon>Actinomycetes</taxon>
        <taxon>Bifidobacteriales</taxon>
        <taxon>Bifidobacteriaceae</taxon>
        <taxon>Bifidobacterium</taxon>
    </lineage>
</organism>
<dbReference type="InterPro" id="IPR009057">
    <property type="entry name" value="Homeodomain-like_sf"/>
</dbReference>
<evidence type="ECO:0000256" key="2">
    <source>
        <dbReference type="ARBA" id="ARBA00023125"/>
    </source>
</evidence>
<evidence type="ECO:0000256" key="1">
    <source>
        <dbReference type="ARBA" id="ARBA00023015"/>
    </source>
</evidence>
<dbReference type="PROSITE" id="PS50977">
    <property type="entry name" value="HTH_TETR_2"/>
    <property type="match status" value="1"/>
</dbReference>
<dbReference type="GO" id="GO:0003677">
    <property type="term" value="F:DNA binding"/>
    <property type="evidence" value="ECO:0007669"/>
    <property type="project" value="UniProtKB-UniRule"/>
</dbReference>
<keyword evidence="7" id="KW-1185">Reference proteome</keyword>
<dbReference type="RefSeq" id="WP_094692052.1">
    <property type="nucleotide sequence ID" value="NZ_JBDNOR010000004.1"/>
</dbReference>
<dbReference type="InterPro" id="IPR004111">
    <property type="entry name" value="Repressor_TetR_C"/>
</dbReference>
<evidence type="ECO:0000259" key="5">
    <source>
        <dbReference type="PROSITE" id="PS50977"/>
    </source>
</evidence>
<feature type="DNA-binding region" description="H-T-H motif" evidence="4">
    <location>
        <begin position="50"/>
        <end position="69"/>
    </location>
</feature>
<dbReference type="Pfam" id="PF02909">
    <property type="entry name" value="TetR_C_1"/>
    <property type="match status" value="1"/>
</dbReference>
<sequence>MVKRSEIDELKLVSLLWRNAPTSPRSGLSTSGITELAVNLADREGLEAVTIRRLASEAGVTAMALYPHIGGHAELVELMLDHVAGTTYANTEISSETDWRNRVIAVAEANWNSCQTHPWITDITPGRPVPGPGITTKYEIELRALDGIGMTDIVLEHTLTALLALVQGTARSAIAAQRERASGEHDDMGWWSGIEPTLTAAISDPSRFPTAACVSSALGEATGLANDPEGAYHRGVALFLDGLKQQYPTKTS</sequence>
<comment type="caution">
    <text evidence="6">The sequence shown here is derived from an EMBL/GenBank/DDBJ whole genome shotgun (WGS) entry which is preliminary data.</text>
</comment>
<protein>
    <submittedName>
        <fullName evidence="6">TetR family transcriptional regulator</fullName>
    </submittedName>
</protein>
<evidence type="ECO:0000313" key="7">
    <source>
        <dbReference type="Proteomes" id="UP000216451"/>
    </source>
</evidence>
<evidence type="ECO:0000313" key="6">
    <source>
        <dbReference type="EMBL" id="OZG68722.1"/>
    </source>
</evidence>
<dbReference type="OrthoDB" id="2570341at2"/>
<dbReference type="AlphaFoldDB" id="A0A261GBB9"/>
<dbReference type="GO" id="GO:0045892">
    <property type="term" value="P:negative regulation of DNA-templated transcription"/>
    <property type="evidence" value="ECO:0007669"/>
    <property type="project" value="InterPro"/>
</dbReference>
<dbReference type="Gene3D" id="1.10.357.10">
    <property type="entry name" value="Tetracycline Repressor, domain 2"/>
    <property type="match status" value="1"/>
</dbReference>
<dbReference type="GeneID" id="98294734"/>
<dbReference type="Proteomes" id="UP000216451">
    <property type="component" value="Unassembled WGS sequence"/>
</dbReference>
<dbReference type="Pfam" id="PF00440">
    <property type="entry name" value="TetR_N"/>
    <property type="match status" value="1"/>
</dbReference>
<name>A0A261GBB9_9BIFI</name>
<keyword evidence="3" id="KW-0804">Transcription</keyword>
<accession>A0A261GBB9</accession>
<dbReference type="Gene3D" id="1.10.10.60">
    <property type="entry name" value="Homeodomain-like"/>
    <property type="match status" value="1"/>
</dbReference>
<dbReference type="SUPFAM" id="SSF48498">
    <property type="entry name" value="Tetracyclin repressor-like, C-terminal domain"/>
    <property type="match status" value="1"/>
</dbReference>
<feature type="domain" description="HTH tetR-type" evidence="5">
    <location>
        <begin position="27"/>
        <end position="87"/>
    </location>
</feature>
<reference evidence="6 7" key="1">
    <citation type="journal article" date="2017" name="BMC Genomics">
        <title>Comparative genomic and phylogenomic analyses of the Bifidobacteriaceae family.</title>
        <authorList>
            <person name="Lugli G.A."/>
            <person name="Milani C."/>
            <person name="Turroni F."/>
            <person name="Duranti S."/>
            <person name="Mancabelli L."/>
            <person name="Mangifesta M."/>
            <person name="Ferrario C."/>
            <person name="Modesto M."/>
            <person name="Mattarelli P."/>
            <person name="Jiri K."/>
            <person name="van Sinderen D."/>
            <person name="Ventura M."/>
        </authorList>
    </citation>
    <scope>NUCLEOTIDE SEQUENCE [LARGE SCALE GENOMIC DNA]</scope>
    <source>
        <strain evidence="6 7">LMG 28769</strain>
    </source>
</reference>
<dbReference type="SUPFAM" id="SSF46689">
    <property type="entry name" value="Homeodomain-like"/>
    <property type="match status" value="1"/>
</dbReference>
<dbReference type="InterPro" id="IPR036271">
    <property type="entry name" value="Tet_transcr_reg_TetR-rel_C_sf"/>
</dbReference>
<dbReference type="EMBL" id="MWXA01000001">
    <property type="protein sequence ID" value="OZG68722.1"/>
    <property type="molecule type" value="Genomic_DNA"/>
</dbReference>
<gene>
    <name evidence="6" type="ORF">BAQU_0021</name>
</gene>
<keyword evidence="2 4" id="KW-0238">DNA-binding</keyword>
<evidence type="ECO:0000256" key="3">
    <source>
        <dbReference type="ARBA" id="ARBA00023163"/>
    </source>
</evidence>
<keyword evidence="1" id="KW-0805">Transcription regulation</keyword>
<evidence type="ECO:0000256" key="4">
    <source>
        <dbReference type="PROSITE-ProRule" id="PRU00335"/>
    </source>
</evidence>
<dbReference type="InterPro" id="IPR001647">
    <property type="entry name" value="HTH_TetR"/>
</dbReference>